<dbReference type="HOGENOM" id="CLU_092536_0_0_1"/>
<keyword evidence="2" id="KW-1185">Reference proteome</keyword>
<gene>
    <name evidence="1" type="ORF">CY34DRAFT_101663</name>
</gene>
<feature type="non-terminal residue" evidence="1">
    <location>
        <position position="1"/>
    </location>
</feature>
<name>A0A0D0ADQ6_9AGAM</name>
<accession>A0A0D0ADQ6</accession>
<evidence type="ECO:0000313" key="2">
    <source>
        <dbReference type="Proteomes" id="UP000054485"/>
    </source>
</evidence>
<dbReference type="Proteomes" id="UP000054485">
    <property type="component" value="Unassembled WGS sequence"/>
</dbReference>
<dbReference type="AlphaFoldDB" id="A0A0D0ADQ6"/>
<reference evidence="1 2" key="1">
    <citation type="submission" date="2014-04" db="EMBL/GenBank/DDBJ databases">
        <authorList>
            <consortium name="DOE Joint Genome Institute"/>
            <person name="Kuo A."/>
            <person name="Ruytinx J."/>
            <person name="Rineau F."/>
            <person name="Colpaert J."/>
            <person name="Kohler A."/>
            <person name="Nagy L.G."/>
            <person name="Floudas D."/>
            <person name="Copeland A."/>
            <person name="Barry K.W."/>
            <person name="Cichocki N."/>
            <person name="Veneault-Fourrey C."/>
            <person name="LaButti K."/>
            <person name="Lindquist E.A."/>
            <person name="Lipzen A."/>
            <person name="Lundell T."/>
            <person name="Morin E."/>
            <person name="Murat C."/>
            <person name="Sun H."/>
            <person name="Tunlid A."/>
            <person name="Henrissat B."/>
            <person name="Grigoriev I.V."/>
            <person name="Hibbett D.S."/>
            <person name="Martin F."/>
            <person name="Nordberg H.P."/>
            <person name="Cantor M.N."/>
            <person name="Hua S.X."/>
        </authorList>
    </citation>
    <scope>NUCLEOTIDE SEQUENCE [LARGE SCALE GENOMIC DNA]</scope>
    <source>
        <strain evidence="1 2">UH-Slu-Lm8-n1</strain>
    </source>
</reference>
<proteinExistence type="predicted"/>
<evidence type="ECO:0000313" key="1">
    <source>
        <dbReference type="EMBL" id="KIK32352.1"/>
    </source>
</evidence>
<sequence>CPLCGTKTDSMCAHVGLHILQASHGINETLKEQVGLIYPCGFCGRSGHNECKIQIKILNKGGVSLETHCPYHHVFQYVNANIGSKNHLSHNIPLKCELCHPSLMPVTGKKSHAEPGFVDAILRYNMIQHLDDVHPQFSHPKNPISHPLPLNILNSSTLTSLEQHEAGIPEVL</sequence>
<protein>
    <submittedName>
        <fullName evidence="1">Uncharacterized protein</fullName>
    </submittedName>
</protein>
<organism evidence="1 2">
    <name type="scientific">Suillus luteus UH-Slu-Lm8-n1</name>
    <dbReference type="NCBI Taxonomy" id="930992"/>
    <lineage>
        <taxon>Eukaryota</taxon>
        <taxon>Fungi</taxon>
        <taxon>Dikarya</taxon>
        <taxon>Basidiomycota</taxon>
        <taxon>Agaricomycotina</taxon>
        <taxon>Agaricomycetes</taxon>
        <taxon>Agaricomycetidae</taxon>
        <taxon>Boletales</taxon>
        <taxon>Suillineae</taxon>
        <taxon>Suillaceae</taxon>
        <taxon>Suillus</taxon>
    </lineage>
</organism>
<dbReference type="EMBL" id="KN836279">
    <property type="protein sequence ID" value="KIK32352.1"/>
    <property type="molecule type" value="Genomic_DNA"/>
</dbReference>
<dbReference type="InParanoid" id="A0A0D0ADQ6"/>
<reference evidence="2" key="2">
    <citation type="submission" date="2015-01" db="EMBL/GenBank/DDBJ databases">
        <title>Evolutionary Origins and Diversification of the Mycorrhizal Mutualists.</title>
        <authorList>
            <consortium name="DOE Joint Genome Institute"/>
            <consortium name="Mycorrhizal Genomics Consortium"/>
            <person name="Kohler A."/>
            <person name="Kuo A."/>
            <person name="Nagy L.G."/>
            <person name="Floudas D."/>
            <person name="Copeland A."/>
            <person name="Barry K.W."/>
            <person name="Cichocki N."/>
            <person name="Veneault-Fourrey C."/>
            <person name="LaButti K."/>
            <person name="Lindquist E.A."/>
            <person name="Lipzen A."/>
            <person name="Lundell T."/>
            <person name="Morin E."/>
            <person name="Murat C."/>
            <person name="Riley R."/>
            <person name="Ohm R."/>
            <person name="Sun H."/>
            <person name="Tunlid A."/>
            <person name="Henrissat B."/>
            <person name="Grigoriev I.V."/>
            <person name="Hibbett D.S."/>
            <person name="Martin F."/>
        </authorList>
    </citation>
    <scope>NUCLEOTIDE SEQUENCE [LARGE SCALE GENOMIC DNA]</scope>
    <source>
        <strain evidence="2">UH-Slu-Lm8-n1</strain>
    </source>
</reference>
<dbReference type="OrthoDB" id="2953545at2759"/>